<accession>A0ABN7WBB6</accession>
<evidence type="ECO:0000313" key="3">
    <source>
        <dbReference type="Proteomes" id="UP000789901"/>
    </source>
</evidence>
<feature type="compositionally biased region" description="Basic and acidic residues" evidence="1">
    <location>
        <begin position="33"/>
        <end position="42"/>
    </location>
</feature>
<protein>
    <submittedName>
        <fullName evidence="2">23939_t:CDS:1</fullName>
    </submittedName>
</protein>
<dbReference type="Proteomes" id="UP000789901">
    <property type="component" value="Unassembled WGS sequence"/>
</dbReference>
<proteinExistence type="predicted"/>
<dbReference type="EMBL" id="CAJVQB010037867">
    <property type="protein sequence ID" value="CAG8825655.1"/>
    <property type="molecule type" value="Genomic_DNA"/>
</dbReference>
<evidence type="ECO:0000313" key="2">
    <source>
        <dbReference type="EMBL" id="CAG8825655.1"/>
    </source>
</evidence>
<keyword evidence="3" id="KW-1185">Reference proteome</keyword>
<evidence type="ECO:0000256" key="1">
    <source>
        <dbReference type="SAM" id="MobiDB-lite"/>
    </source>
</evidence>
<feature type="region of interest" description="Disordered" evidence="1">
    <location>
        <begin position="26"/>
        <end position="61"/>
    </location>
</feature>
<reference evidence="2 3" key="1">
    <citation type="submission" date="2021-06" db="EMBL/GenBank/DDBJ databases">
        <authorList>
            <person name="Kallberg Y."/>
            <person name="Tangrot J."/>
            <person name="Rosling A."/>
        </authorList>
    </citation>
    <scope>NUCLEOTIDE SEQUENCE [LARGE SCALE GENOMIC DNA]</scope>
    <source>
        <strain evidence="2 3">120-4 pot B 10/14</strain>
    </source>
</reference>
<comment type="caution">
    <text evidence="2">The sequence shown here is derived from an EMBL/GenBank/DDBJ whole genome shotgun (WGS) entry which is preliminary data.</text>
</comment>
<gene>
    <name evidence="2" type="ORF">GMARGA_LOCUS28899</name>
</gene>
<sequence>MDQVFNHEQNNMQTDEVPHKLHAEATKSVANEKTSHDGKADTLLETSKLPEEEMMAEPSDPLRDKLSALYRRIMNNEKLQPEPDGDNVNIAYMQANMFHMCQK</sequence>
<name>A0ABN7WBB6_GIGMA</name>
<organism evidence="2 3">
    <name type="scientific">Gigaspora margarita</name>
    <dbReference type="NCBI Taxonomy" id="4874"/>
    <lineage>
        <taxon>Eukaryota</taxon>
        <taxon>Fungi</taxon>
        <taxon>Fungi incertae sedis</taxon>
        <taxon>Mucoromycota</taxon>
        <taxon>Glomeromycotina</taxon>
        <taxon>Glomeromycetes</taxon>
        <taxon>Diversisporales</taxon>
        <taxon>Gigasporaceae</taxon>
        <taxon>Gigaspora</taxon>
    </lineage>
</organism>